<accession>A0ABX8ZZ75</accession>
<keyword evidence="2" id="KW-1185">Reference proteome</keyword>
<dbReference type="InterPro" id="IPR011738">
    <property type="entry name" value="Phage_CHP"/>
</dbReference>
<evidence type="ECO:0000313" key="2">
    <source>
        <dbReference type="Proteomes" id="UP000824321"/>
    </source>
</evidence>
<evidence type="ECO:0008006" key="3">
    <source>
        <dbReference type="Google" id="ProtNLM"/>
    </source>
</evidence>
<dbReference type="NCBIfam" id="TIGR02215">
    <property type="entry name" value="phage_chp_gp8"/>
    <property type="match status" value="1"/>
</dbReference>
<dbReference type="RefSeq" id="WP_221430072.1">
    <property type="nucleotide sequence ID" value="NZ_CP081294.1"/>
</dbReference>
<evidence type="ECO:0000313" key="1">
    <source>
        <dbReference type="EMBL" id="QZD94325.1"/>
    </source>
</evidence>
<sequence length="178" mass="19492">MKHISAPPSLSGAPLAELKRWLSIGTAHEDELLTELIAGALALCERFTGTVPFKCEVRETMLSAAVSHRLSATPCISLIDATAIDGLDARLLTADDYSLTFEADGCATFTLAGEIPEARLELRYYAGAASEWEDLDEGLRHGVIRHAAHSFRERERGEPGQLPAAIAALWRPWRKLRL</sequence>
<organism evidence="1 2">
    <name type="scientific">Qipengyuania gelatinilytica</name>
    <dbReference type="NCBI Taxonomy" id="2867231"/>
    <lineage>
        <taxon>Bacteria</taxon>
        <taxon>Pseudomonadati</taxon>
        <taxon>Pseudomonadota</taxon>
        <taxon>Alphaproteobacteria</taxon>
        <taxon>Sphingomonadales</taxon>
        <taxon>Erythrobacteraceae</taxon>
        <taxon>Qipengyuania</taxon>
    </lineage>
</organism>
<dbReference type="Gene3D" id="1.10.3230.30">
    <property type="entry name" value="Phage gp6-like head-tail connector protein"/>
    <property type="match status" value="1"/>
</dbReference>
<dbReference type="CDD" id="cd08054">
    <property type="entry name" value="gp6"/>
    <property type="match status" value="1"/>
</dbReference>
<reference evidence="1 2" key="1">
    <citation type="submission" date="2021-08" db="EMBL/GenBank/DDBJ databases">
        <title>Comparative Genomics Analysis of the Genus Qipengyuania Reveals Extensive Genetic Diversity and Metabolic Versatility, Including the Description of Fifteen Novel Species.</title>
        <authorList>
            <person name="Liu Y."/>
        </authorList>
    </citation>
    <scope>NUCLEOTIDE SEQUENCE [LARGE SCALE GENOMIC DNA]</scope>
    <source>
        <strain evidence="1 2">1NDH1</strain>
    </source>
</reference>
<dbReference type="Proteomes" id="UP000824321">
    <property type="component" value="Chromosome"/>
</dbReference>
<dbReference type="EMBL" id="CP081294">
    <property type="protein sequence ID" value="QZD94325.1"/>
    <property type="molecule type" value="Genomic_DNA"/>
</dbReference>
<gene>
    <name evidence="1" type="ORF">K3136_09485</name>
</gene>
<proteinExistence type="predicted"/>
<name>A0ABX8ZZ75_9SPHN</name>
<protein>
    <recommendedName>
        <fullName evidence="3">Phage gp6-like head-tail connector protein</fullName>
    </recommendedName>
</protein>